<feature type="compositionally biased region" description="Basic and acidic residues" evidence="1">
    <location>
        <begin position="56"/>
        <end position="68"/>
    </location>
</feature>
<feature type="compositionally biased region" description="Polar residues" evidence="1">
    <location>
        <begin position="69"/>
        <end position="81"/>
    </location>
</feature>
<dbReference type="EMBL" id="NIDF01000086">
    <property type="protein sequence ID" value="TYJ53519.1"/>
    <property type="molecule type" value="Genomic_DNA"/>
</dbReference>
<evidence type="ECO:0000256" key="1">
    <source>
        <dbReference type="SAM" id="MobiDB-lite"/>
    </source>
</evidence>
<comment type="caution">
    <text evidence="2">The sequence shown here is derived from an EMBL/GenBank/DDBJ whole genome shotgun (WGS) entry which is preliminary data.</text>
</comment>
<name>A0A5D3ATF1_9TREE</name>
<sequence length="81" mass="8812">MPDRSGPTSPRITIDAGQPQPRSNLTSPNNPLTPSRTAPSGSITIPHRSSMSGRSYRPDDPDARERQTQQDIESASAMSMY</sequence>
<keyword evidence="3" id="KW-1185">Reference proteome</keyword>
<dbReference type="AlphaFoldDB" id="A0A5D3ATF1"/>
<proteinExistence type="predicted"/>
<evidence type="ECO:0000313" key="3">
    <source>
        <dbReference type="Proteomes" id="UP000322245"/>
    </source>
</evidence>
<reference evidence="2 3" key="1">
    <citation type="submission" date="2017-05" db="EMBL/GenBank/DDBJ databases">
        <title>The Genome Sequence of Tsuchiyaea wingfieldii DSM 27421.</title>
        <authorList>
            <person name="Cuomo C."/>
            <person name="Passer A."/>
            <person name="Billmyre B."/>
            <person name="Heitman J."/>
        </authorList>
    </citation>
    <scope>NUCLEOTIDE SEQUENCE [LARGE SCALE GENOMIC DNA]</scope>
    <source>
        <strain evidence="2 3">DSM 27421</strain>
    </source>
</reference>
<feature type="region of interest" description="Disordered" evidence="1">
    <location>
        <begin position="1"/>
        <end position="81"/>
    </location>
</feature>
<feature type="compositionally biased region" description="Polar residues" evidence="1">
    <location>
        <begin position="1"/>
        <end position="11"/>
    </location>
</feature>
<accession>A0A5D3ATF1</accession>
<feature type="compositionally biased region" description="Polar residues" evidence="1">
    <location>
        <begin position="20"/>
        <end position="53"/>
    </location>
</feature>
<gene>
    <name evidence="2" type="ORF">B9479_005850</name>
</gene>
<protein>
    <submittedName>
        <fullName evidence="2">Uncharacterized protein</fullName>
    </submittedName>
</protein>
<dbReference type="Proteomes" id="UP000322245">
    <property type="component" value="Unassembled WGS sequence"/>
</dbReference>
<evidence type="ECO:0000313" key="2">
    <source>
        <dbReference type="EMBL" id="TYJ53519.1"/>
    </source>
</evidence>
<organism evidence="2 3">
    <name type="scientific">Cryptococcus floricola</name>
    <dbReference type="NCBI Taxonomy" id="2591691"/>
    <lineage>
        <taxon>Eukaryota</taxon>
        <taxon>Fungi</taxon>
        <taxon>Dikarya</taxon>
        <taxon>Basidiomycota</taxon>
        <taxon>Agaricomycotina</taxon>
        <taxon>Tremellomycetes</taxon>
        <taxon>Tremellales</taxon>
        <taxon>Cryptococcaceae</taxon>
        <taxon>Cryptococcus</taxon>
    </lineage>
</organism>